<feature type="binding site" evidence="3">
    <location>
        <position position="76"/>
    </location>
    <ligand>
        <name>Cu cation</name>
        <dbReference type="ChEBI" id="CHEBI:23378"/>
    </ligand>
</feature>
<evidence type="ECO:0000313" key="6">
    <source>
        <dbReference type="EMBL" id="ODS01832.1"/>
    </source>
</evidence>
<name>A0A1E3W8L1_9HYPH</name>
<dbReference type="AlphaFoldDB" id="A0A1E3W8L1"/>
<dbReference type="FunFam" id="3.40.30.10:FF:000013">
    <property type="entry name" value="Blast:Protein SCO1 homolog, mitochondrial"/>
    <property type="match status" value="1"/>
</dbReference>
<dbReference type="RefSeq" id="WP_069440703.1">
    <property type="nucleotide sequence ID" value="NZ_LPWF01000004.1"/>
</dbReference>
<dbReference type="GO" id="GO:0046872">
    <property type="term" value="F:metal ion binding"/>
    <property type="evidence" value="ECO:0007669"/>
    <property type="project" value="UniProtKB-KW"/>
</dbReference>
<dbReference type="CDD" id="cd02968">
    <property type="entry name" value="SCO"/>
    <property type="match status" value="1"/>
</dbReference>
<dbReference type="PANTHER" id="PTHR12151:SF25">
    <property type="entry name" value="LINALOOL DEHYDRATASE_ISOMERASE DOMAIN-CONTAINING PROTEIN"/>
    <property type="match status" value="1"/>
</dbReference>
<evidence type="ECO:0000256" key="3">
    <source>
        <dbReference type="PIRSR" id="PIRSR603782-1"/>
    </source>
</evidence>
<dbReference type="SUPFAM" id="SSF52833">
    <property type="entry name" value="Thioredoxin-like"/>
    <property type="match status" value="1"/>
</dbReference>
<reference evidence="6 7" key="1">
    <citation type="journal article" date="2016" name="Environ. Microbiol.">
        <title>New Methyloceanibacter diversity from North Sea sediments includes methanotroph containing solely the soluble methane monooxygenase.</title>
        <authorList>
            <person name="Vekeman B."/>
            <person name="Kerckhof F.M."/>
            <person name="Cremers G."/>
            <person name="de Vos P."/>
            <person name="Vandamme P."/>
            <person name="Boon N."/>
            <person name="Op den Camp H.J."/>
            <person name="Heylen K."/>
        </authorList>
    </citation>
    <scope>NUCLEOTIDE SEQUENCE [LARGE SCALE GENOMIC DNA]</scope>
    <source>
        <strain evidence="6 7">R-67175</strain>
    </source>
</reference>
<keyword evidence="3" id="KW-0479">Metal-binding</keyword>
<dbReference type="PANTHER" id="PTHR12151">
    <property type="entry name" value="ELECTRON TRANSPORT PROTIN SCO1/SENC FAMILY MEMBER"/>
    <property type="match status" value="1"/>
</dbReference>
<feature type="binding site" evidence="3">
    <location>
        <position position="166"/>
    </location>
    <ligand>
        <name>Cu cation</name>
        <dbReference type="ChEBI" id="CHEBI:23378"/>
    </ligand>
</feature>
<dbReference type="InterPro" id="IPR036249">
    <property type="entry name" value="Thioredoxin-like_sf"/>
</dbReference>
<accession>A0A1E3W8L1</accession>
<keyword evidence="4" id="KW-1015">Disulfide bond</keyword>
<dbReference type="EMBL" id="LPWF01000004">
    <property type="protein sequence ID" value="ODS01832.1"/>
    <property type="molecule type" value="Genomic_DNA"/>
</dbReference>
<dbReference type="OrthoDB" id="9790194at2"/>
<feature type="disulfide bond" description="Redox-active" evidence="4">
    <location>
        <begin position="76"/>
        <end position="80"/>
    </location>
</feature>
<dbReference type="Proteomes" id="UP000094472">
    <property type="component" value="Unassembled WGS sequence"/>
</dbReference>
<gene>
    <name evidence="6" type="ORF">AUC69_05585</name>
</gene>
<dbReference type="Pfam" id="PF02630">
    <property type="entry name" value="SCO1-SenC"/>
    <property type="match status" value="1"/>
</dbReference>
<protein>
    <submittedName>
        <fullName evidence="6">Electron transporter SenC</fullName>
    </submittedName>
</protein>
<evidence type="ECO:0000259" key="5">
    <source>
        <dbReference type="PROSITE" id="PS51352"/>
    </source>
</evidence>
<dbReference type="STRING" id="1774969.AUC69_05585"/>
<sequence>MRRPFLLVIVGGFLLGALIGAGILILNTDMQNNRVTTSGKALVGGPFELVGKDGKTVSDKDFRGRHMLVFFGFTHCPDICPAELQVMSAALDGLGKDADKVVPIFITLDPERDTPEAVTAYVENFGPNFVGLSGSPEAIAKAAKAYRVTYQKFQDESTGDNYSIDHSALLYLMGPDGEYITHIPYGTPADKMTETLRRYL</sequence>
<feature type="binding site" evidence="3">
    <location>
        <position position="80"/>
    </location>
    <ligand>
        <name>Cu cation</name>
        <dbReference type="ChEBI" id="CHEBI:23378"/>
    </ligand>
</feature>
<feature type="domain" description="Thioredoxin" evidence="5">
    <location>
        <begin position="38"/>
        <end position="200"/>
    </location>
</feature>
<dbReference type="Gene3D" id="3.40.30.10">
    <property type="entry name" value="Glutaredoxin"/>
    <property type="match status" value="1"/>
</dbReference>
<organism evidence="6 7">
    <name type="scientific">Methyloceanibacter superfactus</name>
    <dbReference type="NCBI Taxonomy" id="1774969"/>
    <lineage>
        <taxon>Bacteria</taxon>
        <taxon>Pseudomonadati</taxon>
        <taxon>Pseudomonadota</taxon>
        <taxon>Alphaproteobacteria</taxon>
        <taxon>Hyphomicrobiales</taxon>
        <taxon>Hyphomicrobiaceae</taxon>
        <taxon>Methyloceanibacter</taxon>
    </lineage>
</organism>
<keyword evidence="2 3" id="KW-0186">Copper</keyword>
<comment type="caution">
    <text evidence="6">The sequence shown here is derived from an EMBL/GenBank/DDBJ whole genome shotgun (WGS) entry which is preliminary data.</text>
</comment>
<comment type="similarity">
    <text evidence="1">Belongs to the SCO1/2 family.</text>
</comment>
<dbReference type="InterPro" id="IPR013766">
    <property type="entry name" value="Thioredoxin_domain"/>
</dbReference>
<evidence type="ECO:0000313" key="7">
    <source>
        <dbReference type="Proteomes" id="UP000094472"/>
    </source>
</evidence>
<proteinExistence type="inferred from homology"/>
<evidence type="ECO:0000256" key="1">
    <source>
        <dbReference type="ARBA" id="ARBA00010996"/>
    </source>
</evidence>
<keyword evidence="7" id="KW-1185">Reference proteome</keyword>
<evidence type="ECO:0000256" key="4">
    <source>
        <dbReference type="PIRSR" id="PIRSR603782-2"/>
    </source>
</evidence>
<evidence type="ECO:0000256" key="2">
    <source>
        <dbReference type="ARBA" id="ARBA00023008"/>
    </source>
</evidence>
<dbReference type="PROSITE" id="PS51352">
    <property type="entry name" value="THIOREDOXIN_2"/>
    <property type="match status" value="1"/>
</dbReference>
<dbReference type="InterPro" id="IPR003782">
    <property type="entry name" value="SCO1/SenC"/>
</dbReference>